<accession>A0ABS9MLJ5</accession>
<protein>
    <submittedName>
        <fullName evidence="1">Uncharacterized protein</fullName>
    </submittedName>
</protein>
<comment type="caution">
    <text evidence="1">The sequence shown here is derived from an EMBL/GenBank/DDBJ whole genome shotgun (WGS) entry which is preliminary data.</text>
</comment>
<dbReference type="RefSeq" id="WP_191395345.1">
    <property type="nucleotide sequence ID" value="NZ_JAKNHQ010000021.1"/>
</dbReference>
<reference evidence="1 2" key="1">
    <citation type="submission" date="2022-01" db="EMBL/GenBank/DDBJ databases">
        <title>Collection of gut derived symbiotic bacterial strains cultured from healthy donors.</title>
        <authorList>
            <person name="Lin H."/>
            <person name="Kohout C."/>
            <person name="Waligurski E."/>
            <person name="Pamer E.G."/>
        </authorList>
    </citation>
    <scope>NUCLEOTIDE SEQUENCE [LARGE SCALE GENOMIC DNA]</scope>
    <source>
        <strain evidence="1 2">DFI.7.58</strain>
    </source>
</reference>
<dbReference type="Proteomes" id="UP001298681">
    <property type="component" value="Unassembled WGS sequence"/>
</dbReference>
<proteinExistence type="predicted"/>
<sequence>MARITHIRKCSRPIRVESRTVMDINTNDAYFSMWVHAAGQEMGMDLRSLSIQLDREMAQQLHDYLEDFLSKGHWKENP</sequence>
<gene>
    <name evidence="1" type="ORF">L0P57_12225</name>
</gene>
<keyword evidence="2" id="KW-1185">Reference proteome</keyword>
<name>A0ABS9MLJ5_9FIRM</name>
<organism evidence="1 2">
    <name type="scientific">Anaeromassilibacillus senegalensis</name>
    <dbReference type="NCBI Taxonomy" id="1673717"/>
    <lineage>
        <taxon>Bacteria</taxon>
        <taxon>Bacillati</taxon>
        <taxon>Bacillota</taxon>
        <taxon>Clostridia</taxon>
        <taxon>Eubacteriales</taxon>
        <taxon>Acutalibacteraceae</taxon>
        <taxon>Anaeromassilibacillus</taxon>
    </lineage>
</organism>
<dbReference type="EMBL" id="JAKNHQ010000021">
    <property type="protein sequence ID" value="MCG4611693.1"/>
    <property type="molecule type" value="Genomic_DNA"/>
</dbReference>
<evidence type="ECO:0000313" key="2">
    <source>
        <dbReference type="Proteomes" id="UP001298681"/>
    </source>
</evidence>
<evidence type="ECO:0000313" key="1">
    <source>
        <dbReference type="EMBL" id="MCG4611693.1"/>
    </source>
</evidence>